<dbReference type="InterPro" id="IPR036772">
    <property type="entry name" value="SRCR-like_dom_sf"/>
</dbReference>
<evidence type="ECO:0000256" key="4">
    <source>
        <dbReference type="ARBA" id="ARBA00022737"/>
    </source>
</evidence>
<evidence type="ECO:0000256" key="3">
    <source>
        <dbReference type="ARBA" id="ARBA00022729"/>
    </source>
</evidence>
<evidence type="ECO:0000256" key="6">
    <source>
        <dbReference type="ARBA" id="ARBA00023136"/>
    </source>
</evidence>
<feature type="disulfide bond" evidence="10">
    <location>
        <begin position="658"/>
        <end position="668"/>
    </location>
</feature>
<accession>A0A9Q0YQQ6</accession>
<evidence type="ECO:0000256" key="5">
    <source>
        <dbReference type="ARBA" id="ARBA00022989"/>
    </source>
</evidence>
<feature type="disulfide bond" evidence="10">
    <location>
        <begin position="404"/>
        <end position="465"/>
    </location>
</feature>
<evidence type="ECO:0000256" key="9">
    <source>
        <dbReference type="ARBA" id="ARBA00023180"/>
    </source>
</evidence>
<evidence type="ECO:0000256" key="7">
    <source>
        <dbReference type="ARBA" id="ARBA00023157"/>
    </source>
</evidence>
<dbReference type="InterPro" id="IPR001190">
    <property type="entry name" value="SRCR"/>
</dbReference>
<dbReference type="PROSITE" id="PS00420">
    <property type="entry name" value="SRCR_1"/>
    <property type="match status" value="3"/>
</dbReference>
<dbReference type="FunFam" id="3.10.250.10:FF:000007">
    <property type="entry name" value="Soluble scavenger receptor cysteine-rich domain-containing protein SSC5D"/>
    <property type="match status" value="1"/>
</dbReference>
<dbReference type="FunFam" id="3.10.250.10:FF:000001">
    <property type="entry name" value="Lysyl oxidase 4 isoform X1"/>
    <property type="match status" value="1"/>
</dbReference>
<feature type="disulfide bond" evidence="10">
    <location>
        <begin position="170"/>
        <end position="234"/>
    </location>
</feature>
<evidence type="ECO:0000256" key="8">
    <source>
        <dbReference type="ARBA" id="ARBA00023170"/>
    </source>
</evidence>
<feature type="chain" id="PRO_5040349738" evidence="12">
    <location>
        <begin position="27"/>
        <end position="836"/>
    </location>
</feature>
<keyword evidence="7 10" id="KW-1015">Disulfide bond</keyword>
<dbReference type="FunFam" id="3.10.250.10:FF:000016">
    <property type="entry name" value="Scavenger receptor cysteine-rich protein type 12"/>
    <property type="match status" value="1"/>
</dbReference>
<keyword evidence="3 12" id="KW-0732">Signal</keyword>
<keyword evidence="8" id="KW-0675">Receptor</keyword>
<feature type="domain" description="SRCR" evidence="13">
    <location>
        <begin position="32"/>
        <end position="133"/>
    </location>
</feature>
<dbReference type="FunFam" id="3.10.250.10:FF:000005">
    <property type="entry name" value="Neurotrypsin isoform A"/>
    <property type="match status" value="1"/>
</dbReference>
<keyword evidence="15" id="KW-1185">Reference proteome</keyword>
<dbReference type="EMBL" id="JAIZAY010000016">
    <property type="protein sequence ID" value="KAJ8026827.1"/>
    <property type="molecule type" value="Genomic_DNA"/>
</dbReference>
<feature type="disulfide bond" evidence="10">
    <location>
        <begin position="102"/>
        <end position="112"/>
    </location>
</feature>
<organism evidence="14 15">
    <name type="scientific">Holothuria leucospilota</name>
    <name type="common">Black long sea cucumber</name>
    <name type="synonym">Mertensiothuria leucospilota</name>
    <dbReference type="NCBI Taxonomy" id="206669"/>
    <lineage>
        <taxon>Eukaryota</taxon>
        <taxon>Metazoa</taxon>
        <taxon>Echinodermata</taxon>
        <taxon>Eleutherozoa</taxon>
        <taxon>Echinozoa</taxon>
        <taxon>Holothuroidea</taxon>
        <taxon>Aspidochirotacea</taxon>
        <taxon>Aspidochirotida</taxon>
        <taxon>Holothuriidae</taxon>
        <taxon>Holothuria</taxon>
    </lineage>
</organism>
<evidence type="ECO:0000313" key="14">
    <source>
        <dbReference type="EMBL" id="KAJ8026827.1"/>
    </source>
</evidence>
<evidence type="ECO:0000256" key="11">
    <source>
        <dbReference type="SAM" id="Phobius"/>
    </source>
</evidence>
<feature type="disulfide bond" evidence="10">
    <location>
        <begin position="183"/>
        <end position="244"/>
    </location>
</feature>
<sequence>MACQRELMTFLLRCVVVLLLVHKNFGIEYGEIRLAGGNSSHEGRIEVYNNGKWGTIRGYGWDSSDAAVACRQLGFSGVVSSFYDAEYFGEGVGKIWWEFVSCIGNEGLLTDCDYNECDGACSNHAWDVGVICSTEVSGDTRNGDVRLVDGANDNEGRVEIFYGDVWGTVCDDSWDRRDSDVICRMLGYDRSGVRPLTDSHGPGNGLIVLDDLNCLGYEESISECPHSRWMRHNCIHNEDVGVSCLYAEEEYNGAVRLVNGSSESEGRVEVYFNGTWGTVCADNWSLNDGAVVCRQLGFSGVLEAVTDGSFGESSDDEIGIILHGVFCFGSEGQILECVRFPWYYGNCTTQAEAAVVCDTAPKGTYRTGDVRLLPDTGVIEVHYAGAWGTICPFNWDIDDGDVVCRQLGLSYAWGVSEWRDPTNQTSDVILSDVYCRGYEDNIGDCSKGDWHRTDCPTTSFATVSCLEGETARIRLVDGESEREGRVEVYYAGSWGTVCGNSFELFDAQVICRELGFLRAFAVRLGAYYGEGKGSIFLDGLSCDGTERTIYECGKNDWMDNSCTHSQDVGVVCVPEYEEEATETAVRLKDGQTGDSEGRVEIFHHGAWGTVCDDGWGYNNFYDEKTVCKQLGYRREMQSLLGAYFGKGTGDILLDEVECGFYDTNLYLCQHSGWGVHDCTHDEDISVRCYSADYLDSRLRNGFNPYSGRAEVYEGGTWHKIAFSNFTRNEANVICREQGFRETISVYPENVYQNDIYVPFINGALNCLGSEASFRECEFTPMDVTNISENIEAAVVDCTPPDDGLTGGQIAGIVISSVVAAFLLGLIIFGIYHKYHT</sequence>
<dbReference type="GO" id="GO:0016020">
    <property type="term" value="C:membrane"/>
    <property type="evidence" value="ECO:0007669"/>
    <property type="project" value="UniProtKB-SubCell"/>
</dbReference>
<reference evidence="14" key="1">
    <citation type="submission" date="2021-10" db="EMBL/GenBank/DDBJ databases">
        <title>Tropical sea cucumber genome reveals ecological adaptation and Cuvierian tubules defense mechanism.</title>
        <authorList>
            <person name="Chen T."/>
        </authorList>
    </citation>
    <scope>NUCLEOTIDE SEQUENCE</scope>
    <source>
        <strain evidence="14">Nanhai2018</strain>
        <tissue evidence="14">Muscle</tissue>
    </source>
</reference>
<feature type="disulfide bond" evidence="10">
    <location>
        <begin position="498"/>
        <end position="562"/>
    </location>
</feature>
<evidence type="ECO:0000256" key="1">
    <source>
        <dbReference type="ARBA" id="ARBA00004167"/>
    </source>
</evidence>
<dbReference type="Proteomes" id="UP001152320">
    <property type="component" value="Chromosome 16"/>
</dbReference>
<evidence type="ECO:0000256" key="12">
    <source>
        <dbReference type="SAM" id="SignalP"/>
    </source>
</evidence>
<feature type="transmembrane region" description="Helical" evidence="11">
    <location>
        <begin position="809"/>
        <end position="831"/>
    </location>
</feature>
<feature type="signal peptide" evidence="12">
    <location>
        <begin position="1"/>
        <end position="26"/>
    </location>
</feature>
<name>A0A9Q0YQQ6_HOLLE</name>
<feature type="domain" description="SRCR" evidence="13">
    <location>
        <begin position="145"/>
        <end position="245"/>
    </location>
</feature>
<feature type="disulfide bond" evidence="10">
    <location>
        <begin position="542"/>
        <end position="552"/>
    </location>
</feature>
<proteinExistence type="predicted"/>
<dbReference type="SUPFAM" id="SSF56487">
    <property type="entry name" value="SRCR-like"/>
    <property type="match status" value="7"/>
</dbReference>
<keyword evidence="4" id="KW-0677">Repeat</keyword>
<evidence type="ECO:0000259" key="13">
    <source>
        <dbReference type="PROSITE" id="PS50287"/>
    </source>
</evidence>
<feature type="domain" description="SRCR" evidence="13">
    <location>
        <begin position="696"/>
        <end position="798"/>
    </location>
</feature>
<dbReference type="PRINTS" id="PR00258">
    <property type="entry name" value="SPERACTRCPTR"/>
</dbReference>
<dbReference type="OrthoDB" id="536948at2759"/>
<dbReference type="SMART" id="SM00202">
    <property type="entry name" value="SR"/>
    <property type="match status" value="7"/>
</dbReference>
<comment type="caution">
    <text evidence="10">Lacks conserved residue(s) required for the propagation of feature annotation.</text>
</comment>
<protein>
    <submittedName>
        <fullName evidence="14">Deleted in malignant brain tumors 1 protein</fullName>
    </submittedName>
</protein>
<feature type="domain" description="SRCR" evidence="13">
    <location>
        <begin position="365"/>
        <end position="466"/>
    </location>
</feature>
<feature type="disulfide bond" evidence="10">
    <location>
        <begin position="327"/>
        <end position="337"/>
    </location>
</feature>
<dbReference type="Pfam" id="PF00530">
    <property type="entry name" value="SRCR"/>
    <property type="match status" value="7"/>
</dbReference>
<evidence type="ECO:0000256" key="10">
    <source>
        <dbReference type="PROSITE-ProRule" id="PRU00196"/>
    </source>
</evidence>
<dbReference type="PANTHER" id="PTHR19331:SF465">
    <property type="entry name" value="EGG PEPTIDE SPERACT RECEPTOR"/>
    <property type="match status" value="1"/>
</dbReference>
<dbReference type="Gene3D" id="3.10.250.10">
    <property type="entry name" value="SRCR-like domain"/>
    <property type="match status" value="7"/>
</dbReference>
<feature type="disulfide bond" evidence="10">
    <location>
        <begin position="511"/>
        <end position="572"/>
    </location>
</feature>
<dbReference type="AlphaFoldDB" id="A0A9Q0YQQ6"/>
<feature type="disulfide bond" evidence="10">
    <location>
        <begin position="214"/>
        <end position="224"/>
    </location>
</feature>
<feature type="disulfide bond" evidence="10">
    <location>
        <begin position="391"/>
        <end position="455"/>
    </location>
</feature>
<evidence type="ECO:0000256" key="2">
    <source>
        <dbReference type="ARBA" id="ARBA00022692"/>
    </source>
</evidence>
<feature type="disulfide bond" evidence="10">
    <location>
        <begin position="766"/>
        <end position="776"/>
    </location>
</feature>
<evidence type="ECO:0000313" key="15">
    <source>
        <dbReference type="Proteomes" id="UP001152320"/>
    </source>
</evidence>
<gene>
    <name evidence="14" type="ORF">HOLleu_31776</name>
</gene>
<dbReference type="FunFam" id="3.10.250.10:FF:000011">
    <property type="entry name" value="Scavenger receptor class A member 5"/>
    <property type="match status" value="2"/>
</dbReference>
<keyword evidence="2 11" id="KW-0812">Transmembrane</keyword>
<feature type="disulfide bond" evidence="10">
    <location>
        <begin position="627"/>
        <end position="688"/>
    </location>
</feature>
<feature type="domain" description="SRCR" evidence="13">
    <location>
        <begin position="585"/>
        <end position="689"/>
    </location>
</feature>
<keyword evidence="5 11" id="KW-1133">Transmembrane helix</keyword>
<feature type="disulfide bond" evidence="10">
    <location>
        <begin position="435"/>
        <end position="445"/>
    </location>
</feature>
<dbReference type="PROSITE" id="PS50287">
    <property type="entry name" value="SRCR_2"/>
    <property type="match status" value="7"/>
</dbReference>
<keyword evidence="6 11" id="KW-0472">Membrane</keyword>
<keyword evidence="9" id="KW-0325">Glycoprotein</keyword>
<feature type="domain" description="SRCR" evidence="13">
    <location>
        <begin position="255"/>
        <end position="358"/>
    </location>
</feature>
<comment type="caution">
    <text evidence="14">The sequence shown here is derived from an EMBL/GenBank/DDBJ whole genome shotgun (WGS) entry which is preliminary data.</text>
</comment>
<dbReference type="PANTHER" id="PTHR19331">
    <property type="entry name" value="SCAVENGER RECEPTOR DOMAIN-CONTAINING"/>
    <property type="match status" value="1"/>
</dbReference>
<feature type="domain" description="SRCR" evidence="13">
    <location>
        <begin position="473"/>
        <end position="573"/>
    </location>
</feature>
<comment type="subcellular location">
    <subcellularLocation>
        <location evidence="1">Membrane</location>
        <topology evidence="1">Single-pass membrane protein</topology>
    </subcellularLocation>
</comment>